<dbReference type="PANTHER" id="PTHR19879:SF9">
    <property type="entry name" value="TRANSCRIPTION INITIATION FACTOR TFIID SUBUNIT 5"/>
    <property type="match status" value="1"/>
</dbReference>
<dbReference type="PANTHER" id="PTHR19879">
    <property type="entry name" value="TRANSCRIPTION INITIATION FACTOR TFIID"/>
    <property type="match status" value="1"/>
</dbReference>
<keyword evidence="6" id="KW-1185">Reference proteome</keyword>
<evidence type="ECO:0000313" key="5">
    <source>
        <dbReference type="EMBL" id="KZS94302.1"/>
    </source>
</evidence>
<proteinExistence type="predicted"/>
<dbReference type="InterPro" id="IPR001680">
    <property type="entry name" value="WD40_rpt"/>
</dbReference>
<evidence type="ECO:0000256" key="3">
    <source>
        <dbReference type="PROSITE-ProRule" id="PRU00221"/>
    </source>
</evidence>
<dbReference type="STRING" id="1314777.A0A164VN25"/>
<feature type="domain" description="NACHT" evidence="4">
    <location>
        <begin position="364"/>
        <end position="510"/>
    </location>
</feature>
<evidence type="ECO:0000256" key="1">
    <source>
        <dbReference type="ARBA" id="ARBA00022574"/>
    </source>
</evidence>
<dbReference type="PROSITE" id="PS50837">
    <property type="entry name" value="NACHT"/>
    <property type="match status" value="1"/>
</dbReference>
<name>A0A164VN25_9AGAM</name>
<dbReference type="OrthoDB" id="5967843at2759"/>
<gene>
    <name evidence="5" type="ORF">SISNIDRAFT_502810</name>
</gene>
<dbReference type="Gene3D" id="2.130.10.10">
    <property type="entry name" value="YVTN repeat-like/Quinoprotein amine dehydrogenase"/>
    <property type="match status" value="3"/>
</dbReference>
<dbReference type="Pfam" id="PF24883">
    <property type="entry name" value="NPHP3_N"/>
    <property type="match status" value="1"/>
</dbReference>
<keyword evidence="1 3" id="KW-0853">WD repeat</keyword>
<dbReference type="SMART" id="SM00320">
    <property type="entry name" value="WD40"/>
    <property type="match status" value="8"/>
</dbReference>
<evidence type="ECO:0000313" key="6">
    <source>
        <dbReference type="Proteomes" id="UP000076722"/>
    </source>
</evidence>
<dbReference type="Pfam" id="PF00400">
    <property type="entry name" value="WD40"/>
    <property type="match status" value="4"/>
</dbReference>
<dbReference type="InterPro" id="IPR015943">
    <property type="entry name" value="WD40/YVTN_repeat-like_dom_sf"/>
</dbReference>
<reference evidence="5 6" key="1">
    <citation type="journal article" date="2016" name="Mol. Biol. Evol.">
        <title>Comparative Genomics of Early-Diverging Mushroom-Forming Fungi Provides Insights into the Origins of Lignocellulose Decay Capabilities.</title>
        <authorList>
            <person name="Nagy L.G."/>
            <person name="Riley R."/>
            <person name="Tritt A."/>
            <person name="Adam C."/>
            <person name="Daum C."/>
            <person name="Floudas D."/>
            <person name="Sun H."/>
            <person name="Yadav J.S."/>
            <person name="Pangilinan J."/>
            <person name="Larsson K.H."/>
            <person name="Matsuura K."/>
            <person name="Barry K."/>
            <person name="Labutti K."/>
            <person name="Kuo R."/>
            <person name="Ohm R.A."/>
            <person name="Bhattacharya S.S."/>
            <person name="Shirouzu T."/>
            <person name="Yoshinaga Y."/>
            <person name="Martin F.M."/>
            <person name="Grigoriev I.V."/>
            <person name="Hibbett D.S."/>
        </authorList>
    </citation>
    <scope>NUCLEOTIDE SEQUENCE [LARGE SCALE GENOMIC DNA]</scope>
    <source>
        <strain evidence="5 6">HHB9708</strain>
    </source>
</reference>
<dbReference type="InterPro" id="IPR007111">
    <property type="entry name" value="NACHT_NTPase"/>
</dbReference>
<dbReference type="SUPFAM" id="SSF50998">
    <property type="entry name" value="Quinoprotein alcohol dehydrogenase-like"/>
    <property type="match status" value="1"/>
</dbReference>
<dbReference type="InterPro" id="IPR011047">
    <property type="entry name" value="Quinoprotein_ADH-like_sf"/>
</dbReference>
<feature type="repeat" description="WD" evidence="3">
    <location>
        <begin position="1422"/>
        <end position="1463"/>
    </location>
</feature>
<feature type="repeat" description="WD" evidence="3">
    <location>
        <begin position="1156"/>
        <end position="1190"/>
    </location>
</feature>
<dbReference type="PROSITE" id="PS50294">
    <property type="entry name" value="WD_REPEATS_REGION"/>
    <property type="match status" value="3"/>
</dbReference>
<dbReference type="InterPro" id="IPR036322">
    <property type="entry name" value="WD40_repeat_dom_sf"/>
</dbReference>
<dbReference type="InterPro" id="IPR056884">
    <property type="entry name" value="NPHP3-like_N"/>
</dbReference>
<evidence type="ECO:0000259" key="4">
    <source>
        <dbReference type="PROSITE" id="PS50837"/>
    </source>
</evidence>
<dbReference type="PROSITE" id="PS00678">
    <property type="entry name" value="WD_REPEATS_1"/>
    <property type="match status" value="2"/>
</dbReference>
<keyword evidence="2" id="KW-0677">Repeat</keyword>
<organism evidence="5 6">
    <name type="scientific">Sistotremastrum niveocremeum HHB9708</name>
    <dbReference type="NCBI Taxonomy" id="1314777"/>
    <lineage>
        <taxon>Eukaryota</taxon>
        <taxon>Fungi</taxon>
        <taxon>Dikarya</taxon>
        <taxon>Basidiomycota</taxon>
        <taxon>Agaricomycotina</taxon>
        <taxon>Agaricomycetes</taxon>
        <taxon>Sistotremastrales</taxon>
        <taxon>Sistotremastraceae</taxon>
        <taxon>Sertulicium</taxon>
        <taxon>Sertulicium niveocremeum</taxon>
    </lineage>
</organism>
<dbReference type="Gene3D" id="3.40.50.300">
    <property type="entry name" value="P-loop containing nucleotide triphosphate hydrolases"/>
    <property type="match status" value="1"/>
</dbReference>
<feature type="repeat" description="WD" evidence="3">
    <location>
        <begin position="1287"/>
        <end position="1328"/>
    </location>
</feature>
<dbReference type="InterPro" id="IPR019775">
    <property type="entry name" value="WD40_repeat_CS"/>
</dbReference>
<dbReference type="PROSITE" id="PS50082">
    <property type="entry name" value="WD_REPEATS_2"/>
    <property type="match status" value="4"/>
</dbReference>
<dbReference type="SUPFAM" id="SSF50978">
    <property type="entry name" value="WD40 repeat-like"/>
    <property type="match status" value="1"/>
</dbReference>
<dbReference type="EMBL" id="KV419404">
    <property type="protein sequence ID" value="KZS94302.1"/>
    <property type="molecule type" value="Genomic_DNA"/>
</dbReference>
<evidence type="ECO:0000256" key="2">
    <source>
        <dbReference type="ARBA" id="ARBA00022737"/>
    </source>
</evidence>
<accession>A0A164VN25</accession>
<dbReference type="InterPro" id="IPR020472">
    <property type="entry name" value="WD40_PAC1"/>
</dbReference>
<dbReference type="SUPFAM" id="SSF52540">
    <property type="entry name" value="P-loop containing nucleoside triphosphate hydrolases"/>
    <property type="match status" value="1"/>
</dbReference>
<feature type="repeat" description="WD" evidence="3">
    <location>
        <begin position="1113"/>
        <end position="1154"/>
    </location>
</feature>
<sequence>MTASEHRDENPRYHWGTIPDDEAVLAFFQEEGSLNAPSGEILTIRVFYEKKGKEKLRCEAEDVVVNLDVSKPLDKVIRVSKWVNGTVPDLHLDFRLTISSLGFNASKPAASDHVALPTVLETSPAMDHAFDEIHRLGDGVDAMQPIGESLATVIDNVDPVFKIIEDISEIHPYAKLAFSIVTAAYTVLKAQRDRDDKVNDLITTMRETYEAIWAAKEKWENADSLNAVWDKVSDVTMDCCNFISKYRETKAFTLRAIQNVASKTDKTIKDFEGQFEDIKGAFQTLTAENIHAAVIKIRGIQLELLDEVQDLHVQVNLNDMIYPRGANFDPKKACLPDTREHALYVLQQFASGLAIDTQTEANHSILWIKGAAGTGKSFIAHRLLQILSPRGKIGSSFFFNYRTQKDAPPHSLIPRISQDLAGAYPAWKLALTSIIGKDRSLRHETSIIQQFESLLIQPALAVFIPQPILFVIDGLDEAGDREERAELIEVLTTRLHELPSNFRFVLFSRPERDIVDAFSTSSYHISLDMKDLCAADDKDIETLVEHKFKPLKAKPENAGWLTDKALSHLVLKSGGLMVFAGTACDYIIIPISGSTFAGRLRHILELDRVPKMDTLYSVILQANIGSDRQAIAQFQTVMGRMVCLRDPLPYDAYLALDRHGVYQDATETTLPFMTSILYGVQDRENPISPIHKSFTDFLIDQNRSLDYHISQPDHYSSLLRDCLSEMAKNLRFNICGIESSYIVQDSVKPILSPQLRYACRFWAEHLVDIPYDAAIAADIKTFFETSLLDWFQVLNYIGYENPRYDLVALTITWSQWDDMVLTEISTEVEACLRQTDDFKTKSGPHVYLSALPYVAPTNWVHRRYRHQFHHLPVVTSELLPEHNPLEKTLFHVVRDGAIPVQARWSPDGAYILVSNGLLFVSLDSTSYQPIWRHKRSDNTGLRCWQFSPDGNCIYLLGQNFELEVMQLVDATCRSSLIKIHPTEDMIHAVISPDCRFVRSVTKNGALQQWCTQTGKCVTSSTLSGFDLFDDQCKVALSTDGENLLRWGGGGSGYQICYWTAERLSPSIFKGHTALIREAIYSFDNTTIFLCDDECTIRAWSLHCGQEKWRSEVHEQHANSPSCLAASRDNQLVASGSEDYTVRLWDATNGRLISKPLQSQHGSPNSLEFSPNGKRLLCITTEGIVYLWNVELALSTPYPHAPPIRGEITGIRISSDSSLMAVAVGFDILQIQQTNSTKVLAQKSVRSPRATYGVLAFSPENSLLAYADNTHSIGLWHWQTPEQDHHLCEGHTDEIRSLCFSPNAELLLSASDDQTIRVWDIRSGTASPFRVIQTNGMSLPLDAVPVFTEGRNWIVSADYYEYSIKVWDLDAEEPFKQDITWPNNIDLKLALSPNGGRLLSASKNDIQLWNMIDGQLSKFGDNLEADHGDVCSAAFSPDSCKIAVGFGDKTIQIWDVDTGKKFGAPLHSHCRAQTLAFTPDGRQIMAASKRDGLVHIWDIAAEPSALPWNSKPAGTDWFSNDPWDGWVYDTGPNESRLFWVPERFRPGFVWSDRHRVIGVPETRVDISDFVHGKDWTKCWKGPTPVISDSAS</sequence>
<protein>
    <submittedName>
        <fullName evidence="5">WD40 repeat-like protein</fullName>
    </submittedName>
</protein>
<dbReference type="Proteomes" id="UP000076722">
    <property type="component" value="Unassembled WGS sequence"/>
</dbReference>
<dbReference type="PRINTS" id="PR00320">
    <property type="entry name" value="GPROTEINBRPT"/>
</dbReference>
<dbReference type="InterPro" id="IPR027417">
    <property type="entry name" value="P-loop_NTPase"/>
</dbReference>